<dbReference type="Pfam" id="PF01704">
    <property type="entry name" value="UDPGP"/>
    <property type="match status" value="1"/>
</dbReference>
<sequence length="506" mass="55640">MSDPLLTLEETTQLLNHGVDVELSLSILDGYNKGQTGRSEKVIPEGVPEIDGKRILDLSGAKSFHFSEEELRKFTKSYPDAASYLNPEEGRISRSELIKAGTALLPVFAYGFLNGGSATSYGDIKKNSGFSPKLFDLYEDEFTKLAAQSKGRPKGVTPGFLQPVGLPGPSYMELKLRSLLLLNKSYKGLTGKDELKGIPFFQMTSVSNDSEVQGALKTYKQSPWLKSLAKSLDIPPYDAYSAKQPLITAYSHSSQGDPKEIFRSSNKDFPFICLPGGHGQCFRVLKKTWQHLYDKGIRFISLGNIDNLGYTLDPLELAILAIKDAPAGFDESYKTAVDIKGGILVDAGKGRLNCVDLGVGISHEEAAALESSGKKILFNCGTGLFNLEWLLKNIDAIIEGLPLRFSDQNKDIGLYSQAEQVTWEVMGMIKDPIIFAVDKYQRFLAAKILLENMMTSGLKLNAPGFPDDQEALLATAQKLNGGLKNLLSTVYALVLEDNLWRPEEKK</sequence>
<dbReference type="InterPro" id="IPR002618">
    <property type="entry name" value="UDPGP_fam"/>
</dbReference>
<evidence type="ECO:0000313" key="3">
    <source>
        <dbReference type="EMBL" id="QEN07155.1"/>
    </source>
</evidence>
<proteinExistence type="predicted"/>
<keyword evidence="1" id="KW-0808">Transferase</keyword>
<keyword evidence="4" id="KW-1185">Reference proteome</keyword>
<dbReference type="GO" id="GO:0070569">
    <property type="term" value="F:uridylyltransferase activity"/>
    <property type="evidence" value="ECO:0007669"/>
    <property type="project" value="InterPro"/>
</dbReference>
<evidence type="ECO:0000313" key="4">
    <source>
        <dbReference type="Proteomes" id="UP000324209"/>
    </source>
</evidence>
<evidence type="ECO:0000256" key="1">
    <source>
        <dbReference type="ARBA" id="ARBA00022679"/>
    </source>
</evidence>
<dbReference type="RefSeq" id="WP_149485237.1">
    <property type="nucleotide sequence ID" value="NZ_CP036150.1"/>
</dbReference>
<dbReference type="Proteomes" id="UP000324209">
    <property type="component" value="Chromosome"/>
</dbReference>
<gene>
    <name evidence="3" type="ORF">EXM22_03815</name>
</gene>
<dbReference type="SUPFAM" id="SSF53448">
    <property type="entry name" value="Nucleotide-diphospho-sugar transferases"/>
    <property type="match status" value="1"/>
</dbReference>
<dbReference type="AlphaFoldDB" id="A0A5C1QGF0"/>
<dbReference type="OrthoDB" id="369470at2"/>
<dbReference type="EMBL" id="CP036150">
    <property type="protein sequence ID" value="QEN07155.1"/>
    <property type="molecule type" value="Genomic_DNA"/>
</dbReference>
<evidence type="ECO:0000256" key="2">
    <source>
        <dbReference type="ARBA" id="ARBA00022695"/>
    </source>
</evidence>
<dbReference type="InterPro" id="IPR029044">
    <property type="entry name" value="Nucleotide-diphossugar_trans"/>
</dbReference>
<name>A0A5C1QGF0_9SPIO</name>
<organism evidence="3 4">
    <name type="scientific">Oceanispirochaeta crateris</name>
    <dbReference type="NCBI Taxonomy" id="2518645"/>
    <lineage>
        <taxon>Bacteria</taxon>
        <taxon>Pseudomonadati</taxon>
        <taxon>Spirochaetota</taxon>
        <taxon>Spirochaetia</taxon>
        <taxon>Spirochaetales</taxon>
        <taxon>Spirochaetaceae</taxon>
        <taxon>Oceanispirochaeta</taxon>
    </lineage>
</organism>
<reference evidence="3 4" key="1">
    <citation type="submission" date="2019-02" db="EMBL/GenBank/DDBJ databases">
        <title>Complete Genome Sequence and Methylome Analysis of free living Spirochaetas.</title>
        <authorList>
            <person name="Fomenkov A."/>
            <person name="Dubinina G."/>
            <person name="Leshcheva N."/>
            <person name="Mikheeva N."/>
            <person name="Grabovich M."/>
            <person name="Vincze T."/>
            <person name="Roberts R.J."/>
        </authorList>
    </citation>
    <scope>NUCLEOTIDE SEQUENCE [LARGE SCALE GENOMIC DNA]</scope>
    <source>
        <strain evidence="3 4">K2</strain>
    </source>
</reference>
<protein>
    <recommendedName>
        <fullName evidence="5">UTP--glucose-1-phosphate uridylyltransferase</fullName>
    </recommendedName>
</protein>
<accession>A0A5C1QGF0</accession>
<keyword evidence="2" id="KW-0548">Nucleotidyltransferase</keyword>
<evidence type="ECO:0008006" key="5">
    <source>
        <dbReference type="Google" id="ProtNLM"/>
    </source>
</evidence>
<dbReference type="KEGG" id="ock:EXM22_03815"/>
<dbReference type="Gene3D" id="3.90.550.10">
    <property type="entry name" value="Spore Coat Polysaccharide Biosynthesis Protein SpsA, Chain A"/>
    <property type="match status" value="1"/>
</dbReference>